<dbReference type="RefSeq" id="WP_073473303.1">
    <property type="nucleotide sequence ID" value="NZ_FQZU01000003.1"/>
</dbReference>
<evidence type="ECO:0000256" key="1">
    <source>
        <dbReference type="ARBA" id="ARBA00010203"/>
    </source>
</evidence>
<feature type="compositionally biased region" description="Basic residues" evidence="9">
    <location>
        <begin position="370"/>
        <end position="382"/>
    </location>
</feature>
<dbReference type="EMBL" id="FQZU01000003">
    <property type="protein sequence ID" value="SHI99635.1"/>
    <property type="molecule type" value="Genomic_DNA"/>
</dbReference>
<proteinExistence type="inferred from homology"/>
<evidence type="ECO:0000256" key="7">
    <source>
        <dbReference type="ARBA" id="ARBA00049120"/>
    </source>
</evidence>
<evidence type="ECO:0000313" key="12">
    <source>
        <dbReference type="Proteomes" id="UP000183994"/>
    </source>
</evidence>
<evidence type="ECO:0000256" key="9">
    <source>
        <dbReference type="SAM" id="MobiDB-lite"/>
    </source>
</evidence>
<dbReference type="STRING" id="1121393.SAMN02745216_00877"/>
<keyword evidence="12" id="KW-1185">Reference proteome</keyword>
<sequence length="394" mass="44682">MPDYPYATIHQMIHGDSTAMKEIADQSIDLVVTSPPYPMIQMWDGVFAAQDPEIGELLERGYGLKAYERMHVILDKVWAECFRVMKSGAILCINIGDATRSIDGEFSLYPNHARILSSLTDLGFSILPEILWRKQTNAPNKFMGSGMLPGGAYVTLEHEFILVARKGGKRAFKGPEKQNRQNSAYFWEERNIWFSDVWMDLKGARQEIGEKNLRERSAAFPLELPFRLINMYSAKGDAVLDPFGGLGTTILAAMACGRNSAACEQDKELCNAFSPQASNFIDFANKRQEERLARHVDFVLKRFEDKGAFRHKNNWYGFPVITGQEKELVLDRLTSLKKTGDGCFSAEHGPLEWVQEKQDWVLFIDGNKKTAPKPKRPNKSKKTQNQLVQTTLFD</sequence>
<name>A0A1M6FPN9_9BACT</name>
<evidence type="ECO:0000256" key="6">
    <source>
        <dbReference type="ARBA" id="ARBA00023125"/>
    </source>
</evidence>
<evidence type="ECO:0000313" key="11">
    <source>
        <dbReference type="EMBL" id="SHI99635.1"/>
    </source>
</evidence>
<feature type="domain" description="DNA methylase N-4/N-6" evidence="10">
    <location>
        <begin position="28"/>
        <end position="272"/>
    </location>
</feature>
<dbReference type="PROSITE" id="PS00093">
    <property type="entry name" value="N4_MTASE"/>
    <property type="match status" value="1"/>
</dbReference>
<dbReference type="InterPro" id="IPR017985">
    <property type="entry name" value="MeTrfase_CN4_CS"/>
</dbReference>
<evidence type="ECO:0000256" key="8">
    <source>
        <dbReference type="RuleBase" id="RU362026"/>
    </source>
</evidence>
<dbReference type="GO" id="GO:0015667">
    <property type="term" value="F:site-specific DNA-methyltransferase (cytosine-N4-specific) activity"/>
    <property type="evidence" value="ECO:0007669"/>
    <property type="project" value="UniProtKB-EC"/>
</dbReference>
<keyword evidence="4" id="KW-0949">S-adenosyl-L-methionine</keyword>
<evidence type="ECO:0000256" key="2">
    <source>
        <dbReference type="ARBA" id="ARBA00022603"/>
    </source>
</evidence>
<dbReference type="Proteomes" id="UP000183994">
    <property type="component" value="Unassembled WGS sequence"/>
</dbReference>
<dbReference type="SUPFAM" id="SSF53335">
    <property type="entry name" value="S-adenosyl-L-methionine-dependent methyltransferases"/>
    <property type="match status" value="1"/>
</dbReference>
<keyword evidence="3" id="KW-0808">Transferase</keyword>
<evidence type="ECO:0000256" key="5">
    <source>
        <dbReference type="ARBA" id="ARBA00022747"/>
    </source>
</evidence>
<evidence type="ECO:0000256" key="4">
    <source>
        <dbReference type="ARBA" id="ARBA00022691"/>
    </source>
</evidence>
<dbReference type="GO" id="GO:0032259">
    <property type="term" value="P:methylation"/>
    <property type="evidence" value="ECO:0007669"/>
    <property type="project" value="UniProtKB-KW"/>
</dbReference>
<dbReference type="Pfam" id="PF01555">
    <property type="entry name" value="N6_N4_Mtase"/>
    <property type="match status" value="1"/>
</dbReference>
<organism evidence="11 12">
    <name type="scientific">Desulfatibacillum alkenivorans DSM 16219</name>
    <dbReference type="NCBI Taxonomy" id="1121393"/>
    <lineage>
        <taxon>Bacteria</taxon>
        <taxon>Pseudomonadati</taxon>
        <taxon>Thermodesulfobacteriota</taxon>
        <taxon>Desulfobacteria</taxon>
        <taxon>Desulfobacterales</taxon>
        <taxon>Desulfatibacillaceae</taxon>
        <taxon>Desulfatibacillum</taxon>
    </lineage>
</organism>
<accession>A0A1M6FPN9</accession>
<comment type="similarity">
    <text evidence="1">Belongs to the N(4)/N(6)-methyltransferase family. N(4) subfamily.</text>
</comment>
<dbReference type="GO" id="GO:0003677">
    <property type="term" value="F:DNA binding"/>
    <property type="evidence" value="ECO:0007669"/>
    <property type="project" value="UniProtKB-KW"/>
</dbReference>
<dbReference type="GO" id="GO:0009307">
    <property type="term" value="P:DNA restriction-modification system"/>
    <property type="evidence" value="ECO:0007669"/>
    <property type="project" value="UniProtKB-KW"/>
</dbReference>
<dbReference type="GO" id="GO:0008170">
    <property type="term" value="F:N-methyltransferase activity"/>
    <property type="evidence" value="ECO:0007669"/>
    <property type="project" value="InterPro"/>
</dbReference>
<dbReference type="OrthoDB" id="9773060at2"/>
<protein>
    <recommendedName>
        <fullName evidence="8">Methyltransferase</fullName>
        <ecNumber evidence="8">2.1.1.-</ecNumber>
    </recommendedName>
</protein>
<dbReference type="PRINTS" id="PR00508">
    <property type="entry name" value="S21N4MTFRASE"/>
</dbReference>
<dbReference type="InterPro" id="IPR001091">
    <property type="entry name" value="RM_Methyltransferase"/>
</dbReference>
<keyword evidence="6" id="KW-0238">DNA-binding</keyword>
<evidence type="ECO:0000259" key="10">
    <source>
        <dbReference type="Pfam" id="PF01555"/>
    </source>
</evidence>
<evidence type="ECO:0000256" key="3">
    <source>
        <dbReference type="ARBA" id="ARBA00022679"/>
    </source>
</evidence>
<feature type="region of interest" description="Disordered" evidence="9">
    <location>
        <begin position="367"/>
        <end position="394"/>
    </location>
</feature>
<keyword evidence="5" id="KW-0680">Restriction system</keyword>
<dbReference type="InterPro" id="IPR029063">
    <property type="entry name" value="SAM-dependent_MTases_sf"/>
</dbReference>
<reference evidence="12" key="1">
    <citation type="submission" date="2016-11" db="EMBL/GenBank/DDBJ databases">
        <authorList>
            <person name="Varghese N."/>
            <person name="Submissions S."/>
        </authorList>
    </citation>
    <scope>NUCLEOTIDE SEQUENCE [LARGE SCALE GENOMIC DNA]</scope>
    <source>
        <strain evidence="12">DSM 16219</strain>
    </source>
</reference>
<dbReference type="Gene3D" id="3.40.50.150">
    <property type="entry name" value="Vaccinia Virus protein VP39"/>
    <property type="match status" value="1"/>
</dbReference>
<dbReference type="InterPro" id="IPR002941">
    <property type="entry name" value="DNA_methylase_N4/N6"/>
</dbReference>
<gene>
    <name evidence="11" type="ORF">SAMN02745216_00877</name>
</gene>
<comment type="catalytic activity">
    <reaction evidence="7">
        <text>a 2'-deoxycytidine in DNA + S-adenosyl-L-methionine = an N(4)-methyl-2'-deoxycytidine in DNA + S-adenosyl-L-homocysteine + H(+)</text>
        <dbReference type="Rhea" id="RHEA:16857"/>
        <dbReference type="Rhea" id="RHEA-COMP:11369"/>
        <dbReference type="Rhea" id="RHEA-COMP:13674"/>
        <dbReference type="ChEBI" id="CHEBI:15378"/>
        <dbReference type="ChEBI" id="CHEBI:57856"/>
        <dbReference type="ChEBI" id="CHEBI:59789"/>
        <dbReference type="ChEBI" id="CHEBI:85452"/>
        <dbReference type="ChEBI" id="CHEBI:137933"/>
        <dbReference type="EC" id="2.1.1.113"/>
    </reaction>
</comment>
<keyword evidence="2 11" id="KW-0489">Methyltransferase</keyword>
<dbReference type="AlphaFoldDB" id="A0A1M6FPN9"/>
<dbReference type="EC" id="2.1.1.-" evidence="8"/>
<feature type="compositionally biased region" description="Polar residues" evidence="9">
    <location>
        <begin position="383"/>
        <end position="394"/>
    </location>
</feature>